<dbReference type="EMBL" id="WURB01000008">
    <property type="protein sequence ID" value="MXQ12323.1"/>
    <property type="molecule type" value="Genomic_DNA"/>
</dbReference>
<proteinExistence type="predicted"/>
<protein>
    <submittedName>
        <fullName evidence="2">DUF2934 domain-containing protein</fullName>
    </submittedName>
</protein>
<accession>A0A7X3MSB0</accession>
<gene>
    <name evidence="2" type="ORF">GR328_12790</name>
</gene>
<feature type="region of interest" description="Disordered" evidence="1">
    <location>
        <begin position="25"/>
        <end position="127"/>
    </location>
</feature>
<comment type="caution">
    <text evidence="2">The sequence shown here is derived from an EMBL/GenBank/DDBJ whole genome shotgun (WGS) entry which is preliminary data.</text>
</comment>
<dbReference type="AlphaFoldDB" id="A0A7X3MSB0"/>
<name>A0A7X3MSB0_9HYPH</name>
<feature type="compositionally biased region" description="Basic and acidic residues" evidence="1">
    <location>
        <begin position="46"/>
        <end position="79"/>
    </location>
</feature>
<organism evidence="2 3">
    <name type="scientific">Microvirga makkahensis</name>
    <dbReference type="NCBI Taxonomy" id="1128670"/>
    <lineage>
        <taxon>Bacteria</taxon>
        <taxon>Pseudomonadati</taxon>
        <taxon>Pseudomonadota</taxon>
        <taxon>Alphaproteobacteria</taxon>
        <taxon>Hyphomicrobiales</taxon>
        <taxon>Methylobacteriaceae</taxon>
        <taxon>Microvirga</taxon>
    </lineage>
</organism>
<reference evidence="2 3" key="2">
    <citation type="submission" date="2020-01" db="EMBL/GenBank/DDBJ databases">
        <title>Microvirga sp. nov., an arsenate reduction bacterium isolated from Tibet hotspring sediments.</title>
        <authorList>
            <person name="Xian W.-D."/>
            <person name="Li W.-J."/>
        </authorList>
    </citation>
    <scope>NUCLEOTIDE SEQUENCE [LARGE SCALE GENOMIC DNA]</scope>
    <source>
        <strain evidence="2 3">KCTC 23863</strain>
    </source>
</reference>
<dbReference type="RefSeq" id="WP_160884919.1">
    <property type="nucleotide sequence ID" value="NZ_WURB01000008.1"/>
</dbReference>
<evidence type="ECO:0000256" key="1">
    <source>
        <dbReference type="SAM" id="MobiDB-lite"/>
    </source>
</evidence>
<evidence type="ECO:0000313" key="3">
    <source>
        <dbReference type="Proteomes" id="UP000436483"/>
    </source>
</evidence>
<dbReference type="InterPro" id="IPR021327">
    <property type="entry name" value="DUF2934"/>
</dbReference>
<evidence type="ECO:0000313" key="2">
    <source>
        <dbReference type="EMBL" id="MXQ12323.1"/>
    </source>
</evidence>
<feature type="compositionally biased region" description="Basic and acidic residues" evidence="1">
    <location>
        <begin position="115"/>
        <end position="127"/>
    </location>
</feature>
<dbReference type="Proteomes" id="UP000436483">
    <property type="component" value="Unassembled WGS sequence"/>
</dbReference>
<dbReference type="Pfam" id="PF11154">
    <property type="entry name" value="DUF2934"/>
    <property type="match status" value="1"/>
</dbReference>
<keyword evidence="3" id="KW-1185">Reference proteome</keyword>
<dbReference type="OrthoDB" id="9811127at2"/>
<sequence>MTASPPRQNDLDLLPDAIPRIGLDLGRQIFDEPEGGTHQEGNAGASEDRIRQRAYEIWESEDRSGDPQDHWHRAERELSEVPQEQSGPASEDPESGTASPSMAQVGNRKMPRPKKVSDRSVPDDIEE</sequence>
<reference evidence="2 3" key="1">
    <citation type="submission" date="2019-12" db="EMBL/GenBank/DDBJ databases">
        <authorList>
            <person name="Yuan C.-G."/>
        </authorList>
    </citation>
    <scope>NUCLEOTIDE SEQUENCE [LARGE SCALE GENOMIC DNA]</scope>
    <source>
        <strain evidence="2 3">KCTC 23863</strain>
    </source>
</reference>